<protein>
    <submittedName>
        <fullName evidence="1">Uncharacterized protein</fullName>
    </submittedName>
</protein>
<accession>A0A0A9BAL9</accession>
<reference evidence="1" key="1">
    <citation type="submission" date="2014-09" db="EMBL/GenBank/DDBJ databases">
        <authorList>
            <person name="Magalhaes I.L.F."/>
            <person name="Oliveira U."/>
            <person name="Santos F.R."/>
            <person name="Vidigal T.H.D.A."/>
            <person name="Brescovit A.D."/>
            <person name="Santos A.J."/>
        </authorList>
    </citation>
    <scope>NUCLEOTIDE SEQUENCE</scope>
    <source>
        <tissue evidence="1">Shoot tissue taken approximately 20 cm above the soil surface</tissue>
    </source>
</reference>
<reference evidence="1" key="2">
    <citation type="journal article" date="2015" name="Data Brief">
        <title>Shoot transcriptome of the giant reed, Arundo donax.</title>
        <authorList>
            <person name="Barrero R.A."/>
            <person name="Guerrero F.D."/>
            <person name="Moolhuijzen P."/>
            <person name="Goolsby J.A."/>
            <person name="Tidwell J."/>
            <person name="Bellgard S.E."/>
            <person name="Bellgard M.I."/>
        </authorList>
    </citation>
    <scope>NUCLEOTIDE SEQUENCE</scope>
    <source>
        <tissue evidence="1">Shoot tissue taken approximately 20 cm above the soil surface</tissue>
    </source>
</reference>
<organism evidence="1">
    <name type="scientific">Arundo donax</name>
    <name type="common">Giant reed</name>
    <name type="synonym">Donax arundinaceus</name>
    <dbReference type="NCBI Taxonomy" id="35708"/>
    <lineage>
        <taxon>Eukaryota</taxon>
        <taxon>Viridiplantae</taxon>
        <taxon>Streptophyta</taxon>
        <taxon>Embryophyta</taxon>
        <taxon>Tracheophyta</taxon>
        <taxon>Spermatophyta</taxon>
        <taxon>Magnoliopsida</taxon>
        <taxon>Liliopsida</taxon>
        <taxon>Poales</taxon>
        <taxon>Poaceae</taxon>
        <taxon>PACMAD clade</taxon>
        <taxon>Arundinoideae</taxon>
        <taxon>Arundineae</taxon>
        <taxon>Arundo</taxon>
    </lineage>
</organism>
<dbReference type="EMBL" id="GBRH01241538">
    <property type="protein sequence ID" value="JAD56357.1"/>
    <property type="molecule type" value="Transcribed_RNA"/>
</dbReference>
<proteinExistence type="predicted"/>
<name>A0A0A9BAL9_ARUDO</name>
<dbReference type="AlphaFoldDB" id="A0A0A9BAL9"/>
<evidence type="ECO:0000313" key="1">
    <source>
        <dbReference type="EMBL" id="JAD56357.1"/>
    </source>
</evidence>
<sequence length="23" mass="2549">MVATAEVELGEVLGIMDLIHHRD</sequence>